<dbReference type="Pfam" id="PF17830">
    <property type="entry name" value="STI1-HOP_DP"/>
    <property type="match status" value="2"/>
</dbReference>
<evidence type="ECO:0000313" key="9">
    <source>
        <dbReference type="EMBL" id="RPB03089.1"/>
    </source>
</evidence>
<comment type="subunit">
    <text evidence="5">Part of a larger complex that includes HSP70, HSP90, and immunophilins.</text>
</comment>
<feature type="compositionally biased region" description="Basic and acidic residues" evidence="7">
    <location>
        <begin position="155"/>
        <end position="171"/>
    </location>
</feature>
<keyword evidence="4 6" id="KW-0802">TPR repeat</keyword>
<gene>
    <name evidence="9" type="ORF">L873DRAFT_276943</name>
</gene>
<dbReference type="InterPro" id="IPR019734">
    <property type="entry name" value="TPR_rpt"/>
</dbReference>
<dbReference type="FunFam" id="1.25.40.10:FF:000010">
    <property type="entry name" value="Stress-induced phosphoprotein 1"/>
    <property type="match status" value="1"/>
</dbReference>
<evidence type="ECO:0000256" key="3">
    <source>
        <dbReference type="ARBA" id="ARBA00022737"/>
    </source>
</evidence>
<dbReference type="GO" id="GO:0042030">
    <property type="term" value="F:ATPase inhibitor activity"/>
    <property type="evidence" value="ECO:0007669"/>
    <property type="project" value="UniProtKB-ARBA"/>
</dbReference>
<name>A0A3N4K175_9PEZI</name>
<evidence type="ECO:0000259" key="8">
    <source>
        <dbReference type="SMART" id="SM00727"/>
    </source>
</evidence>
<dbReference type="InterPro" id="IPR011990">
    <property type="entry name" value="TPR-like_helical_dom_sf"/>
</dbReference>
<evidence type="ECO:0000256" key="5">
    <source>
        <dbReference type="ARBA" id="ARBA00064323"/>
    </source>
</evidence>
<evidence type="ECO:0000256" key="6">
    <source>
        <dbReference type="PROSITE-ProRule" id="PRU00339"/>
    </source>
</evidence>
<dbReference type="GO" id="GO:0005737">
    <property type="term" value="C:cytoplasm"/>
    <property type="evidence" value="ECO:0007669"/>
    <property type="project" value="UniProtKB-SubCell"/>
</dbReference>
<dbReference type="FunFam" id="1.10.260.100:FF:000004">
    <property type="entry name" value="Putative stress-induced-phosphoprotein 1"/>
    <property type="match status" value="1"/>
</dbReference>
<keyword evidence="10" id="KW-1185">Reference proteome</keyword>
<dbReference type="InterPro" id="IPR041243">
    <property type="entry name" value="STI1/HOP_DP"/>
</dbReference>
<dbReference type="Proteomes" id="UP000276215">
    <property type="component" value="Unassembled WGS sequence"/>
</dbReference>
<dbReference type="STRING" id="1336337.A0A3N4K175"/>
<dbReference type="OrthoDB" id="2423701at2759"/>
<feature type="repeat" description="TPR" evidence="6">
    <location>
        <begin position="241"/>
        <end position="274"/>
    </location>
</feature>
<dbReference type="PROSITE" id="PS50005">
    <property type="entry name" value="TPR"/>
    <property type="match status" value="2"/>
</dbReference>
<reference evidence="9 10" key="1">
    <citation type="journal article" date="2018" name="Nat. Ecol. Evol.">
        <title>Pezizomycetes genomes reveal the molecular basis of ectomycorrhizal truffle lifestyle.</title>
        <authorList>
            <person name="Murat C."/>
            <person name="Payen T."/>
            <person name="Noel B."/>
            <person name="Kuo A."/>
            <person name="Morin E."/>
            <person name="Chen J."/>
            <person name="Kohler A."/>
            <person name="Krizsan K."/>
            <person name="Balestrini R."/>
            <person name="Da Silva C."/>
            <person name="Montanini B."/>
            <person name="Hainaut M."/>
            <person name="Levati E."/>
            <person name="Barry K.W."/>
            <person name="Belfiori B."/>
            <person name="Cichocki N."/>
            <person name="Clum A."/>
            <person name="Dockter R.B."/>
            <person name="Fauchery L."/>
            <person name="Guy J."/>
            <person name="Iotti M."/>
            <person name="Le Tacon F."/>
            <person name="Lindquist E.A."/>
            <person name="Lipzen A."/>
            <person name="Malagnac F."/>
            <person name="Mello A."/>
            <person name="Molinier V."/>
            <person name="Miyauchi S."/>
            <person name="Poulain J."/>
            <person name="Riccioni C."/>
            <person name="Rubini A."/>
            <person name="Sitrit Y."/>
            <person name="Splivallo R."/>
            <person name="Traeger S."/>
            <person name="Wang M."/>
            <person name="Zifcakova L."/>
            <person name="Wipf D."/>
            <person name="Zambonelli A."/>
            <person name="Paolocci F."/>
            <person name="Nowrousian M."/>
            <person name="Ottonello S."/>
            <person name="Baldrian P."/>
            <person name="Spatafora J.W."/>
            <person name="Henrissat B."/>
            <person name="Nagy L.G."/>
            <person name="Aury J.M."/>
            <person name="Wincker P."/>
            <person name="Grigoriev I.V."/>
            <person name="Bonfante P."/>
            <person name="Martin F.M."/>
        </authorList>
    </citation>
    <scope>NUCLEOTIDE SEQUENCE [LARGE SCALE GENOMIC DNA]</scope>
    <source>
        <strain evidence="9 10">120613-1</strain>
    </source>
</reference>
<dbReference type="Pfam" id="PF13424">
    <property type="entry name" value="TPR_12"/>
    <property type="match status" value="1"/>
</dbReference>
<dbReference type="FunFam" id="1.25.40.10:FF:000027">
    <property type="entry name" value="stress-induced-phosphoprotein 1 isoform X1"/>
    <property type="match status" value="1"/>
</dbReference>
<organism evidence="9 10">
    <name type="scientific">Choiromyces venosus 120613-1</name>
    <dbReference type="NCBI Taxonomy" id="1336337"/>
    <lineage>
        <taxon>Eukaryota</taxon>
        <taxon>Fungi</taxon>
        <taxon>Dikarya</taxon>
        <taxon>Ascomycota</taxon>
        <taxon>Pezizomycotina</taxon>
        <taxon>Pezizomycetes</taxon>
        <taxon>Pezizales</taxon>
        <taxon>Tuberaceae</taxon>
        <taxon>Choiromyces</taxon>
    </lineage>
</organism>
<dbReference type="EMBL" id="ML120364">
    <property type="protein sequence ID" value="RPB03089.1"/>
    <property type="molecule type" value="Genomic_DNA"/>
</dbReference>
<evidence type="ECO:0000256" key="2">
    <source>
        <dbReference type="ARBA" id="ARBA00022490"/>
    </source>
</evidence>
<evidence type="ECO:0000313" key="10">
    <source>
        <dbReference type="Proteomes" id="UP000276215"/>
    </source>
</evidence>
<dbReference type="InterPro" id="IPR006636">
    <property type="entry name" value="STI1_HS-bd"/>
</dbReference>
<dbReference type="SMART" id="SM00727">
    <property type="entry name" value="STI1"/>
    <property type="match status" value="2"/>
</dbReference>
<comment type="subcellular location">
    <subcellularLocation>
        <location evidence="1">Cytoplasm</location>
    </subcellularLocation>
</comment>
<dbReference type="SUPFAM" id="SSF48452">
    <property type="entry name" value="TPR-like"/>
    <property type="match status" value="2"/>
</dbReference>
<dbReference type="SMART" id="SM00028">
    <property type="entry name" value="TPR"/>
    <property type="match status" value="6"/>
</dbReference>
<dbReference type="GO" id="GO:0051879">
    <property type="term" value="F:Hsp90 protein binding"/>
    <property type="evidence" value="ECO:0007669"/>
    <property type="project" value="TreeGrafter"/>
</dbReference>
<dbReference type="PANTHER" id="PTHR22904">
    <property type="entry name" value="TPR REPEAT CONTAINING PROTEIN"/>
    <property type="match status" value="1"/>
</dbReference>
<feature type="domain" description="STI1" evidence="8">
    <location>
        <begin position="438"/>
        <end position="476"/>
    </location>
</feature>
<dbReference type="PANTHER" id="PTHR22904:SF523">
    <property type="entry name" value="STRESS-INDUCED-PHOSPHOPROTEIN 1"/>
    <property type="match status" value="1"/>
</dbReference>
<dbReference type="AlphaFoldDB" id="A0A3N4K175"/>
<accession>A0A3N4K175</accession>
<feature type="domain" description="STI1" evidence="8">
    <location>
        <begin position="54"/>
        <end position="93"/>
    </location>
</feature>
<dbReference type="Gene3D" id="1.10.260.100">
    <property type="match status" value="2"/>
</dbReference>
<evidence type="ECO:0000256" key="4">
    <source>
        <dbReference type="ARBA" id="ARBA00022803"/>
    </source>
</evidence>
<dbReference type="Pfam" id="PF13432">
    <property type="entry name" value="TPR_16"/>
    <property type="match status" value="1"/>
</dbReference>
<protein>
    <submittedName>
        <fullName evidence="9">TPR-like protein</fullName>
    </submittedName>
</protein>
<dbReference type="FunFam" id="1.10.260.100:FF:000002">
    <property type="entry name" value="Stress-induced-phosphoprotein 1 (Hsp70/Hsp90-organizing)"/>
    <property type="match status" value="1"/>
</dbReference>
<proteinExistence type="predicted"/>
<keyword evidence="3" id="KW-0677">Repeat</keyword>
<sequence length="525" mass="58891">MFLAGALKAYGEALKLDPNNAQAKSGVKSIQEAMARETQQVDGADLGMGNLFKDPQFLEKLARNPRTSAYLGDMEFMEKLERFREDPNLIQDELRDPRIMQVIAALLGLQMEMGDGAAGPGGATKSAEDTEMPDASGALPPKKSATPPSPEPADEEAKALKEAKEAADKEKALGNENYKKRNFDAAIEHYNKAWELHKDITYLNNLAAAKFEAGDYEGCIKECEKAIEEGREIHADFKLVAKAFGRIGTAHQKLENYPAAIDYYQRSLTEHRTPDILLKLRGVEKMQADHERLSYIDPAKAEEARESGNAYFKSANWPEAVKSYTEMIKRAPEDPRGYTNRAAALTKLMSFPEAVRDCDEAIKRDSGFMRAHIRKAQACFAMREYNKCLEACNAATEADKESKHSREIEELTRKAMTAMYSAREGETEEQTMERIQKDPEIVAIISDPVMQSILQQAKRDPAALTEHMKSSYLFLFFFSGVMMVNICWMDGWTGGLVDGSGIRVYTILFSSIRFTPFSQYRICLR</sequence>
<keyword evidence="2" id="KW-0963">Cytoplasm</keyword>
<feature type="repeat" description="TPR" evidence="6">
    <location>
        <begin position="301"/>
        <end position="334"/>
    </location>
</feature>
<dbReference type="Gene3D" id="1.25.40.10">
    <property type="entry name" value="Tetratricopeptide repeat domain"/>
    <property type="match status" value="2"/>
</dbReference>
<evidence type="ECO:0000256" key="1">
    <source>
        <dbReference type="ARBA" id="ARBA00004496"/>
    </source>
</evidence>
<feature type="region of interest" description="Disordered" evidence="7">
    <location>
        <begin position="116"/>
        <end position="171"/>
    </location>
</feature>
<evidence type="ECO:0000256" key="7">
    <source>
        <dbReference type="SAM" id="MobiDB-lite"/>
    </source>
</evidence>